<keyword evidence="5" id="KW-0418">Kinase</keyword>
<comment type="cofactor">
    <cofactor evidence="1">
        <name>a divalent metal cation</name>
        <dbReference type="ChEBI" id="CHEBI:60240"/>
    </cofactor>
</comment>
<dbReference type="InterPro" id="IPR032319">
    <property type="entry name" value="CLP1_P"/>
</dbReference>
<protein>
    <recommendedName>
        <fullName evidence="2">polynucleotide 5'-hydroxyl-kinase</fullName>
        <ecNumber evidence="2">2.7.1.78</ecNumber>
    </recommendedName>
</protein>
<evidence type="ECO:0000313" key="11">
    <source>
        <dbReference type="EMBL" id="RZN56225.1"/>
    </source>
</evidence>
<dbReference type="GO" id="GO:0005524">
    <property type="term" value="F:ATP binding"/>
    <property type="evidence" value="ECO:0007669"/>
    <property type="project" value="UniProtKB-KW"/>
</dbReference>
<feature type="domain" description="Clp1 P-loop" evidence="10">
    <location>
        <begin position="96"/>
        <end position="270"/>
    </location>
</feature>
<dbReference type="PANTHER" id="PTHR12755">
    <property type="entry name" value="CLEAVAGE/POLYADENYLATION FACTOR IA SUBUNIT CLP1P"/>
    <property type="match status" value="1"/>
</dbReference>
<evidence type="ECO:0000256" key="3">
    <source>
        <dbReference type="ARBA" id="ARBA00022679"/>
    </source>
</evidence>
<name>A0A523BBC4_9CREN</name>
<keyword evidence="4" id="KW-0547">Nucleotide-binding</keyword>
<keyword evidence="3" id="KW-0808">Transferase</keyword>
<reference evidence="11 13" key="2">
    <citation type="journal article" date="2019" name="Nat. Microbiol.">
        <title>Wide diversity of methane and short-chain alkane metabolisms in uncultured archaea.</title>
        <authorList>
            <person name="Borrel G."/>
            <person name="Adam P.S."/>
            <person name="McKay L.J."/>
            <person name="Chen L.X."/>
            <person name="Sierra-Garcia I.N."/>
            <person name="Sieber C.M."/>
            <person name="Letourneur Q."/>
            <person name="Ghozlane A."/>
            <person name="Andersen G.L."/>
            <person name="Li W.J."/>
            <person name="Hallam S.J."/>
            <person name="Muyzer G."/>
            <person name="de Oliveira V.M."/>
            <person name="Inskeep W.P."/>
            <person name="Banfield J.F."/>
            <person name="Gribaldo S."/>
        </authorList>
    </citation>
    <scope>NUCLEOTIDE SEQUENCE [LARGE SCALE GENOMIC DNA]</scope>
    <source>
        <strain evidence="11">Verst-YHS</strain>
    </source>
</reference>
<dbReference type="Proteomes" id="UP000317265">
    <property type="component" value="Unassembled WGS sequence"/>
</dbReference>
<gene>
    <name evidence="12" type="ORF">DSO09_06205</name>
    <name evidence="11" type="ORF">EF809_03335</name>
</gene>
<organism evidence="12 14">
    <name type="scientific">Thermoproteota archaeon</name>
    <dbReference type="NCBI Taxonomy" id="2056631"/>
    <lineage>
        <taxon>Archaea</taxon>
        <taxon>Thermoproteota</taxon>
    </lineage>
</organism>
<dbReference type="SUPFAM" id="SSF52540">
    <property type="entry name" value="P-loop containing nucleoside triphosphate hydrolases"/>
    <property type="match status" value="1"/>
</dbReference>
<accession>A0A523BBC4</accession>
<dbReference type="Pfam" id="PF16575">
    <property type="entry name" value="CLP1_P"/>
    <property type="match status" value="1"/>
</dbReference>
<dbReference type="InterPro" id="IPR027417">
    <property type="entry name" value="P-loop_NTPase"/>
</dbReference>
<evidence type="ECO:0000313" key="14">
    <source>
        <dbReference type="Proteomes" id="UP000317265"/>
    </source>
</evidence>
<dbReference type="EMBL" id="QNVI01000064">
    <property type="protein sequence ID" value="TDA37770.1"/>
    <property type="molecule type" value="Genomic_DNA"/>
</dbReference>
<evidence type="ECO:0000256" key="6">
    <source>
        <dbReference type="ARBA" id="ARBA00022840"/>
    </source>
</evidence>
<dbReference type="InterPro" id="IPR045116">
    <property type="entry name" value="Clp1/Grc3"/>
</dbReference>
<evidence type="ECO:0000256" key="9">
    <source>
        <dbReference type="ARBA" id="ARBA00044673"/>
    </source>
</evidence>
<dbReference type="AlphaFoldDB" id="A0A523BBC4"/>
<dbReference type="PANTHER" id="PTHR12755:SF3">
    <property type="entry name" value="POLYNUCLEOTIDE 5'-HYDROXYL-KINASE NOL9"/>
    <property type="match status" value="1"/>
</dbReference>
<dbReference type="Proteomes" id="UP000316080">
    <property type="component" value="Unassembled WGS sequence"/>
</dbReference>
<comment type="catalytic activity">
    <reaction evidence="8">
        <text>a 5'-end dephospho-ribonucleoside-RNA + ATP = a 5'-end 5'-phospho-ribonucleoside-RNA + ADP + H(+)</text>
        <dbReference type="Rhea" id="RHEA:54580"/>
        <dbReference type="Rhea" id="RHEA-COMP:13936"/>
        <dbReference type="Rhea" id="RHEA-COMP:15179"/>
        <dbReference type="ChEBI" id="CHEBI:15378"/>
        <dbReference type="ChEBI" id="CHEBI:30616"/>
        <dbReference type="ChEBI" id="CHEBI:138282"/>
        <dbReference type="ChEBI" id="CHEBI:138284"/>
        <dbReference type="ChEBI" id="CHEBI:456216"/>
        <dbReference type="EC" id="2.7.1.78"/>
    </reaction>
</comment>
<evidence type="ECO:0000313" key="13">
    <source>
        <dbReference type="Proteomes" id="UP000316080"/>
    </source>
</evidence>
<evidence type="ECO:0000256" key="8">
    <source>
        <dbReference type="ARBA" id="ARBA00044641"/>
    </source>
</evidence>
<evidence type="ECO:0000256" key="7">
    <source>
        <dbReference type="ARBA" id="ARBA00024737"/>
    </source>
</evidence>
<evidence type="ECO:0000256" key="4">
    <source>
        <dbReference type="ARBA" id="ARBA00022741"/>
    </source>
</evidence>
<sequence length="414" mass="46398">MSLSKMSSFVIYGPAFLHLCSGKILALGKTVMPGEEIIIPKGKSIPIEVLEDSLIEINLGSNACIKEIPDPIPLCWKEAIEKIIKNDLPIKVMVIGDTDSGKTTFSVYLANIAFQYGMRVAVIDLDPGQAEISLPTTIGYGFLNNTIISMDKIPLNDAIFIGTTTPSDAPMKMIISAKKLVNDALNNNADIVIINTCGWVNGVYAREYKCSLIQIISPDFIIAIQKGNELEHIIRNFENVIRITSSSASRIRSKEERKEKRENAYSKYFANSKERIIDLKSTKIICSYYTYGNTLSKELLEKLSKELCLKILYGETDGKFLFLVTEDEPNIMNKEKICDELITIKKGSEKGIIVGLYKNNRKFLGLGIISEINYEERKMKIITPVSDDISLIQVGNLKLNEKYCEVFKYARAPF</sequence>
<evidence type="ECO:0000256" key="1">
    <source>
        <dbReference type="ARBA" id="ARBA00001968"/>
    </source>
</evidence>
<evidence type="ECO:0000256" key="2">
    <source>
        <dbReference type="ARBA" id="ARBA00012157"/>
    </source>
</evidence>
<evidence type="ECO:0000313" key="12">
    <source>
        <dbReference type="EMBL" id="TDA37770.1"/>
    </source>
</evidence>
<dbReference type="EC" id="2.7.1.78" evidence="2"/>
<keyword evidence="6" id="KW-0067">ATP-binding</keyword>
<evidence type="ECO:0000259" key="10">
    <source>
        <dbReference type="Pfam" id="PF16575"/>
    </source>
</evidence>
<dbReference type="Gene3D" id="3.40.50.300">
    <property type="entry name" value="P-loop containing nucleotide triphosphate hydrolases"/>
    <property type="match status" value="1"/>
</dbReference>
<comment type="caution">
    <text evidence="12">The sequence shown here is derived from an EMBL/GenBank/DDBJ whole genome shotgun (WGS) entry which is preliminary data.</text>
</comment>
<reference evidence="12 14" key="1">
    <citation type="journal article" date="2019" name="Nat. Microbiol.">
        <title>Expanding anaerobic alkane metabolism in the domain of Archaea.</title>
        <authorList>
            <person name="Wang Y."/>
            <person name="Wegener G."/>
            <person name="Hou J."/>
            <person name="Wang F."/>
            <person name="Xiao X."/>
        </authorList>
    </citation>
    <scope>NUCLEOTIDE SEQUENCE [LARGE SCALE GENOMIC DNA]</scope>
    <source>
        <strain evidence="12">WYZ-LMO11</strain>
    </source>
</reference>
<dbReference type="GO" id="GO:0006396">
    <property type="term" value="P:RNA processing"/>
    <property type="evidence" value="ECO:0007669"/>
    <property type="project" value="InterPro"/>
</dbReference>
<dbReference type="GO" id="GO:0051734">
    <property type="term" value="F:ATP-dependent polynucleotide 5'-hydroxyl-kinase activity"/>
    <property type="evidence" value="ECO:0007669"/>
    <property type="project" value="UniProtKB-EC"/>
</dbReference>
<comment type="catalytic activity">
    <reaction evidence="9">
        <text>a 5'-end dephospho-2'-deoxyribonucleoside-DNA + ATP = a 5'-end 5'-phospho-2'-deoxyribonucleoside-DNA + ADP + H(+)</text>
        <dbReference type="Rhea" id="RHEA:15669"/>
        <dbReference type="Rhea" id="RHEA-COMP:13180"/>
        <dbReference type="Rhea" id="RHEA-COMP:13184"/>
        <dbReference type="ChEBI" id="CHEBI:15378"/>
        <dbReference type="ChEBI" id="CHEBI:30616"/>
        <dbReference type="ChEBI" id="CHEBI:136412"/>
        <dbReference type="ChEBI" id="CHEBI:136416"/>
        <dbReference type="ChEBI" id="CHEBI:456216"/>
        <dbReference type="EC" id="2.7.1.78"/>
    </reaction>
</comment>
<comment type="function">
    <text evidence="7">Polynucleotide kinase that can phosphorylate the 5'-hydroxyl groups of both single-stranded RNA (ssRNA) and single-stranded DNA (ssDNA). Exhibits a strong preference for ssRNA.</text>
</comment>
<proteinExistence type="predicted"/>
<evidence type="ECO:0000256" key="5">
    <source>
        <dbReference type="ARBA" id="ARBA00022777"/>
    </source>
</evidence>
<dbReference type="EMBL" id="RXIH01000027">
    <property type="protein sequence ID" value="RZN56225.1"/>
    <property type="molecule type" value="Genomic_DNA"/>
</dbReference>